<dbReference type="GO" id="GO:0015562">
    <property type="term" value="F:efflux transmembrane transporter activity"/>
    <property type="evidence" value="ECO:0007669"/>
    <property type="project" value="TreeGrafter"/>
</dbReference>
<evidence type="ECO:0000259" key="1">
    <source>
        <dbReference type="Pfam" id="PF25989"/>
    </source>
</evidence>
<proteinExistence type="predicted"/>
<gene>
    <name evidence="2" type="primary">macA_17</name>
    <name evidence="2" type="ORF">GALL_182270</name>
</gene>
<evidence type="ECO:0000313" key="2">
    <source>
        <dbReference type="EMBL" id="OIQ99648.1"/>
    </source>
</evidence>
<dbReference type="Pfam" id="PF25989">
    <property type="entry name" value="YknX_C"/>
    <property type="match status" value="1"/>
</dbReference>
<dbReference type="Gene3D" id="2.40.30.170">
    <property type="match status" value="1"/>
</dbReference>
<name>A0A1J5RTP0_9ZZZZ</name>
<dbReference type="AlphaFoldDB" id="A0A1J5RTP0"/>
<dbReference type="GO" id="GO:1990281">
    <property type="term" value="C:efflux pump complex"/>
    <property type="evidence" value="ECO:0007669"/>
    <property type="project" value="TreeGrafter"/>
</dbReference>
<dbReference type="Gene3D" id="2.40.50.100">
    <property type="match status" value="1"/>
</dbReference>
<organism evidence="2">
    <name type="scientific">mine drainage metagenome</name>
    <dbReference type="NCBI Taxonomy" id="410659"/>
    <lineage>
        <taxon>unclassified sequences</taxon>
        <taxon>metagenomes</taxon>
        <taxon>ecological metagenomes</taxon>
    </lineage>
</organism>
<comment type="caution">
    <text evidence="2">The sequence shown here is derived from an EMBL/GenBank/DDBJ whole genome shotgun (WGS) entry which is preliminary data.</text>
</comment>
<dbReference type="InterPro" id="IPR006143">
    <property type="entry name" value="RND_pump_MFP"/>
</dbReference>
<dbReference type="NCBIfam" id="TIGR01730">
    <property type="entry name" value="RND_mfp"/>
    <property type="match status" value="1"/>
</dbReference>
<dbReference type="Gene3D" id="2.40.420.20">
    <property type="match status" value="1"/>
</dbReference>
<dbReference type="PANTHER" id="PTHR30469:SF15">
    <property type="entry name" value="HLYD FAMILY OF SECRETION PROTEINS"/>
    <property type="match status" value="1"/>
</dbReference>
<dbReference type="PANTHER" id="PTHR30469">
    <property type="entry name" value="MULTIDRUG RESISTANCE PROTEIN MDTA"/>
    <property type="match status" value="1"/>
</dbReference>
<protein>
    <submittedName>
        <fullName evidence="2">Macrolide export protein MacA</fullName>
    </submittedName>
</protein>
<dbReference type="EMBL" id="MLJW01000103">
    <property type="protein sequence ID" value="OIQ99648.1"/>
    <property type="molecule type" value="Genomic_DNA"/>
</dbReference>
<dbReference type="Gene3D" id="1.10.287.470">
    <property type="entry name" value="Helix hairpin bin"/>
    <property type="match status" value="1"/>
</dbReference>
<reference evidence="2" key="1">
    <citation type="submission" date="2016-10" db="EMBL/GenBank/DDBJ databases">
        <title>Sequence of Gallionella enrichment culture.</title>
        <authorList>
            <person name="Poehlein A."/>
            <person name="Muehling M."/>
            <person name="Daniel R."/>
        </authorList>
    </citation>
    <scope>NUCLEOTIDE SEQUENCE</scope>
</reference>
<accession>A0A1J5RTP0</accession>
<feature type="domain" description="YknX-like C-terminal permuted SH3-like" evidence="1">
    <location>
        <begin position="316"/>
        <end position="385"/>
    </location>
</feature>
<sequence length="396" mass="41251">MKLSLSRRTGFILGGAVLLAAFAWVATRSGPFAPIKVTVTRVAKGTVAPTLFGIGTVEARRAYLIGPTGAGRVARVLVDVGDQVSAGQLLATMDPVDLDQRLASAAAAAERGRSAVATAQAQADDAKSRQALAASEAARYVDLGKKHFVSQSVVDAKLQQEQSADDQLTAAQSALTSARQDLTRLTAERGAALRQRDNLRLQSPADAVVTSRDAEPGSTVIAGQSVLKLEDPASLWVTVRLDQGRSAGLRVGLPADIVLRSNPGKTLAGKVVRIEPVSDSVTEERIAEVAFDKLPPLLSSNEMADVTVHLPSVAAALVVPNAALRSHGAQAGVWRYADGRLRFTPVQTGAAGLDGKTQIVAGLKAGDEVVVYSERDLQEGSRIQVVAALVASPAAP</sequence>
<dbReference type="SUPFAM" id="SSF111369">
    <property type="entry name" value="HlyD-like secretion proteins"/>
    <property type="match status" value="1"/>
</dbReference>
<dbReference type="InterPro" id="IPR058637">
    <property type="entry name" value="YknX-like_C"/>
</dbReference>